<name>A0A418NXR1_9SPHN</name>
<proteinExistence type="predicted"/>
<dbReference type="Proteomes" id="UP000286576">
    <property type="component" value="Unassembled WGS sequence"/>
</dbReference>
<dbReference type="InterPro" id="IPR000572">
    <property type="entry name" value="OxRdtase_Mopterin-bd_dom"/>
</dbReference>
<dbReference type="PROSITE" id="PS51257">
    <property type="entry name" value="PROKAR_LIPOPROTEIN"/>
    <property type="match status" value="1"/>
</dbReference>
<dbReference type="PANTHER" id="PTHR43032:SF2">
    <property type="entry name" value="BLL0505 PROTEIN"/>
    <property type="match status" value="1"/>
</dbReference>
<reference evidence="2 3" key="1">
    <citation type="submission" date="2018-08" db="EMBL/GenBank/DDBJ databases">
        <title>Erythrobacter zhengii sp.nov., a bacterium isolated from deep-sea sediment.</title>
        <authorList>
            <person name="Fang C."/>
            <person name="Wu Y.-H."/>
            <person name="Sun C."/>
            <person name="Wang H."/>
            <person name="Cheng H."/>
            <person name="Meng F.-X."/>
            <person name="Wang C.-S."/>
            <person name="Xu X.-W."/>
        </authorList>
    </citation>
    <scope>NUCLEOTIDE SEQUENCE [LARGE SCALE GENOMIC DNA]</scope>
    <source>
        <strain evidence="2 3">V18</strain>
    </source>
</reference>
<feature type="domain" description="Oxidoreductase molybdopterin-binding" evidence="1">
    <location>
        <begin position="87"/>
        <end position="221"/>
    </location>
</feature>
<dbReference type="RefSeq" id="WP_119584877.1">
    <property type="nucleotide sequence ID" value="NZ_CAWODQ010000001.1"/>
</dbReference>
<gene>
    <name evidence="2" type="ORF">D2V07_02635</name>
</gene>
<sequence>MQRRNFLVAGFAAFVAGCNEIGNSDWFGKVVEGAQGWHRGLHRTLGGGRIAMAPEYSRSDLSPYFRGNGSLSVDTEAYREAEAQGFANWQLSVGGLVDNPGALSLQDIRALPQRIQITRHDCVEGWSAIGEWTGPQLSTILEAAGVQPEANFIVFRCADKLNGGDYYESCDMDDAFHPQTIIAHRLNGEALPVKNGAPLRLRIERQLGYKHAKYLTGIEAVASLDDIEGGNGGYWEDRGYQWYAGI</sequence>
<organism evidence="2 3">
    <name type="scientific">Aurantiacibacter zhengii</name>
    <dbReference type="NCBI Taxonomy" id="2307003"/>
    <lineage>
        <taxon>Bacteria</taxon>
        <taxon>Pseudomonadati</taxon>
        <taxon>Pseudomonadota</taxon>
        <taxon>Alphaproteobacteria</taxon>
        <taxon>Sphingomonadales</taxon>
        <taxon>Erythrobacteraceae</taxon>
        <taxon>Aurantiacibacter</taxon>
    </lineage>
</organism>
<dbReference type="Pfam" id="PF00174">
    <property type="entry name" value="Oxidored_molyb"/>
    <property type="match status" value="1"/>
</dbReference>
<evidence type="ECO:0000313" key="3">
    <source>
        <dbReference type="Proteomes" id="UP000286576"/>
    </source>
</evidence>
<evidence type="ECO:0000259" key="1">
    <source>
        <dbReference type="Pfam" id="PF00174"/>
    </source>
</evidence>
<accession>A0A418NXR1</accession>
<dbReference type="Gene3D" id="3.90.420.10">
    <property type="entry name" value="Oxidoreductase, molybdopterin-binding domain"/>
    <property type="match status" value="1"/>
</dbReference>
<dbReference type="EMBL" id="QXFL01000001">
    <property type="protein sequence ID" value="RIV89399.1"/>
    <property type="molecule type" value="Genomic_DNA"/>
</dbReference>
<dbReference type="PANTHER" id="PTHR43032">
    <property type="entry name" value="PROTEIN-METHIONINE-SULFOXIDE REDUCTASE"/>
    <property type="match status" value="1"/>
</dbReference>
<evidence type="ECO:0000313" key="2">
    <source>
        <dbReference type="EMBL" id="RIV89399.1"/>
    </source>
</evidence>
<comment type="caution">
    <text evidence="2">The sequence shown here is derived from an EMBL/GenBank/DDBJ whole genome shotgun (WGS) entry which is preliminary data.</text>
</comment>
<dbReference type="InterPro" id="IPR036374">
    <property type="entry name" value="OxRdtase_Mopterin-bd_sf"/>
</dbReference>
<dbReference type="OrthoDB" id="9795587at2"/>
<dbReference type="SUPFAM" id="SSF56524">
    <property type="entry name" value="Oxidoreductase molybdopterin-binding domain"/>
    <property type="match status" value="1"/>
</dbReference>
<dbReference type="AlphaFoldDB" id="A0A418NXR1"/>
<keyword evidence="3" id="KW-1185">Reference proteome</keyword>
<protein>
    <submittedName>
        <fullName evidence="2">Molybdopterin-binding protein</fullName>
    </submittedName>
</protein>